<proteinExistence type="predicted"/>
<evidence type="ECO:0000256" key="1">
    <source>
        <dbReference type="SAM" id="MobiDB-lite"/>
    </source>
</evidence>
<dbReference type="InterPro" id="IPR009683">
    <property type="entry name" value="Extensin-like_C"/>
</dbReference>
<feature type="region of interest" description="Disordered" evidence="1">
    <location>
        <begin position="82"/>
        <end position="102"/>
    </location>
</feature>
<protein>
    <submittedName>
        <fullName evidence="3">Extensin family protein</fullName>
    </submittedName>
</protein>
<organism evidence="3">
    <name type="scientific">Ruegeria sp. PrR005</name>
    <dbReference type="NCBI Taxonomy" id="2706882"/>
    <lineage>
        <taxon>Bacteria</taxon>
        <taxon>Pseudomonadati</taxon>
        <taxon>Pseudomonadota</taxon>
        <taxon>Alphaproteobacteria</taxon>
        <taxon>Rhodobacterales</taxon>
        <taxon>Roseobacteraceae</taxon>
        <taxon>Ruegeria</taxon>
    </lineage>
</organism>
<gene>
    <name evidence="3" type="ORF">G0P99_24080</name>
</gene>
<dbReference type="Pfam" id="PF06904">
    <property type="entry name" value="Extensin-like_C"/>
    <property type="match status" value="1"/>
</dbReference>
<dbReference type="EMBL" id="JAAGOX010000057">
    <property type="protein sequence ID" value="NDW48038.1"/>
    <property type="molecule type" value="Genomic_DNA"/>
</dbReference>
<feature type="domain" description="Extensin-like C-terminal" evidence="2">
    <location>
        <begin position="137"/>
        <end position="287"/>
    </location>
</feature>
<accession>A0A6B2NX58</accession>
<evidence type="ECO:0000313" key="3">
    <source>
        <dbReference type="EMBL" id="NDW48038.1"/>
    </source>
</evidence>
<dbReference type="RefSeq" id="WP_164133041.1">
    <property type="nucleotide sequence ID" value="NZ_JAAGOX010000057.1"/>
</dbReference>
<sequence length="287" mass="30891">MIGRGALIGVLGLALWAFPVAANAPSTSLRPVERPGKPGDPVVEAAVRLAAADASASVAVSRLRPTVRPASEQEILAAARMPVPQDAGPEHSSRPEARPKEVEERALFGRKKRLKGSVCGNPDIQGEPVGKVPGKIKGCGLKDAVRVTAVSGVRLSVPATMDCTTAESLNRWVDSSVKPTFRRRGPVVELNVAAHYACRTRNNQRGAKISEHGRGRAIDISAFTMNDGEVITVAEGWKRGATRKMLRQVWKEACGPFGTVLGPEADRYHWNHLHLDTARHRGGPYCR</sequence>
<reference evidence="3" key="1">
    <citation type="submission" date="2020-02" db="EMBL/GenBank/DDBJ databases">
        <title>Delineation of the pyrene-degrading pathway in Roseobacter clade bacteria by genomic analysis.</title>
        <authorList>
            <person name="Zhou H."/>
            <person name="Wang H."/>
        </authorList>
    </citation>
    <scope>NUCLEOTIDE SEQUENCE</scope>
    <source>
        <strain evidence="3">PrR005</strain>
    </source>
</reference>
<evidence type="ECO:0000259" key="2">
    <source>
        <dbReference type="Pfam" id="PF06904"/>
    </source>
</evidence>
<comment type="caution">
    <text evidence="3">The sequence shown here is derived from an EMBL/GenBank/DDBJ whole genome shotgun (WGS) entry which is preliminary data.</text>
</comment>
<feature type="compositionally biased region" description="Basic and acidic residues" evidence="1">
    <location>
        <begin position="88"/>
        <end position="102"/>
    </location>
</feature>
<dbReference type="AlphaFoldDB" id="A0A6B2NX58"/>
<name>A0A6B2NX58_9RHOB</name>